<feature type="transmembrane region" description="Helical" evidence="6">
    <location>
        <begin position="178"/>
        <end position="196"/>
    </location>
</feature>
<dbReference type="InterPro" id="IPR050222">
    <property type="entry name" value="MATE_MdtK"/>
</dbReference>
<comment type="similarity">
    <text evidence="2">Belongs to the multi antimicrobial extrusion (MATE) (TC 2.A.66.1) family.</text>
</comment>
<name>A0ABV5S6F4_9ACTN</name>
<organism evidence="7 8">
    <name type="scientific">Nonomuraea helvata</name>
    <dbReference type="NCBI Taxonomy" id="37484"/>
    <lineage>
        <taxon>Bacteria</taxon>
        <taxon>Bacillati</taxon>
        <taxon>Actinomycetota</taxon>
        <taxon>Actinomycetes</taxon>
        <taxon>Streptosporangiales</taxon>
        <taxon>Streptosporangiaceae</taxon>
        <taxon>Nonomuraea</taxon>
    </lineage>
</organism>
<dbReference type="CDD" id="cd12082">
    <property type="entry name" value="MATE_like"/>
    <property type="match status" value="1"/>
</dbReference>
<comment type="caution">
    <text evidence="7">The sequence shown here is derived from an EMBL/GenBank/DDBJ whole genome shotgun (WGS) entry which is preliminary data.</text>
</comment>
<keyword evidence="4" id="KW-0813">Transport</keyword>
<keyword evidence="6" id="KW-1133">Transmembrane helix</keyword>
<sequence>MIALLRTAVPLFLAMIAGMVGSLVVTSVLGKHDTVTLAAFAVVTAVLNPATAAVQGALRGLGPFIAPYREDPAAAVPIVRDARWLSLATGLLGALAVICVPLLARSTGVPGEVVAEMGLLPYFLAVYLLVFASTGGASTILVALGRSRSVLWPTLVYGGVLSVLTAALVPSLGLTGVGLAWVISGAAAAATATYNVRRALGRPVGQARPRVGEIVRLAKVSIPLAGTVLTKFGVLGVVTFAASTTSTRDTAAHAVLTTLTGFIMLASLSIAQAAVPDMARASDTAQVRRVGRTAALLAVTGTLVGAGLLLGFGDRLLVLFSDDAAVRERVLSLLPLMLLSSMLDGAQAVQGFGLTALKQSSSSLGYFAVGYGLLVVAAVPVARTWGITGLWAAMAVANGLLVVLQGTGFHRHSAKVGRVLVG</sequence>
<dbReference type="Pfam" id="PF01554">
    <property type="entry name" value="MatE"/>
    <property type="match status" value="1"/>
</dbReference>
<reference evidence="7 8" key="1">
    <citation type="submission" date="2024-09" db="EMBL/GenBank/DDBJ databases">
        <authorList>
            <person name="Sun Q."/>
            <person name="Mori K."/>
        </authorList>
    </citation>
    <scope>NUCLEOTIDE SEQUENCE [LARGE SCALE GENOMIC DNA]</scope>
    <source>
        <strain evidence="7 8">JCM 3143</strain>
    </source>
</reference>
<feature type="transmembrane region" description="Helical" evidence="6">
    <location>
        <begin position="151"/>
        <end position="172"/>
    </location>
</feature>
<dbReference type="PANTHER" id="PTHR43298:SF2">
    <property type="entry name" value="FMN_FAD EXPORTER YEEO-RELATED"/>
    <property type="match status" value="1"/>
</dbReference>
<evidence type="ECO:0000256" key="2">
    <source>
        <dbReference type="ARBA" id="ARBA00010199"/>
    </source>
</evidence>
<dbReference type="EMBL" id="JBHMBW010000029">
    <property type="protein sequence ID" value="MFB9627252.1"/>
    <property type="molecule type" value="Genomic_DNA"/>
</dbReference>
<keyword evidence="6" id="KW-0472">Membrane</keyword>
<feature type="transmembrane region" description="Helical" evidence="6">
    <location>
        <begin position="254"/>
        <end position="275"/>
    </location>
</feature>
<dbReference type="InterPro" id="IPR002528">
    <property type="entry name" value="MATE_fam"/>
</dbReference>
<feature type="transmembrane region" description="Helical" evidence="6">
    <location>
        <begin position="124"/>
        <end position="144"/>
    </location>
</feature>
<protein>
    <recommendedName>
        <fullName evidence="3">Probable multidrug resistance protein NorM</fullName>
    </recommendedName>
    <alternativeName>
        <fullName evidence="5">Multidrug-efflux transporter</fullName>
    </alternativeName>
</protein>
<feature type="transmembrane region" description="Helical" evidence="6">
    <location>
        <begin position="84"/>
        <end position="104"/>
    </location>
</feature>
<evidence type="ECO:0000256" key="1">
    <source>
        <dbReference type="ARBA" id="ARBA00003408"/>
    </source>
</evidence>
<keyword evidence="8" id="KW-1185">Reference proteome</keyword>
<evidence type="ECO:0000256" key="4">
    <source>
        <dbReference type="ARBA" id="ARBA00022448"/>
    </source>
</evidence>
<evidence type="ECO:0000256" key="5">
    <source>
        <dbReference type="ARBA" id="ARBA00031636"/>
    </source>
</evidence>
<evidence type="ECO:0000256" key="3">
    <source>
        <dbReference type="ARBA" id="ARBA00020268"/>
    </source>
</evidence>
<feature type="transmembrane region" description="Helical" evidence="6">
    <location>
        <begin position="35"/>
        <end position="54"/>
    </location>
</feature>
<dbReference type="Proteomes" id="UP001589532">
    <property type="component" value="Unassembled WGS sequence"/>
</dbReference>
<feature type="transmembrane region" description="Helical" evidence="6">
    <location>
        <begin position="295"/>
        <end position="313"/>
    </location>
</feature>
<dbReference type="RefSeq" id="WP_345001468.1">
    <property type="nucleotide sequence ID" value="NZ_BAAAXV010000009.1"/>
</dbReference>
<accession>A0ABV5S6F4</accession>
<proteinExistence type="inferred from homology"/>
<comment type="function">
    <text evidence="1">Multidrug efflux pump.</text>
</comment>
<feature type="transmembrane region" description="Helical" evidence="6">
    <location>
        <begin position="388"/>
        <end position="409"/>
    </location>
</feature>
<gene>
    <name evidence="7" type="ORF">ACFFSA_29565</name>
</gene>
<feature type="transmembrane region" description="Helical" evidence="6">
    <location>
        <begin position="7"/>
        <end position="29"/>
    </location>
</feature>
<keyword evidence="6" id="KW-0812">Transmembrane</keyword>
<evidence type="ECO:0000313" key="7">
    <source>
        <dbReference type="EMBL" id="MFB9627252.1"/>
    </source>
</evidence>
<feature type="transmembrane region" description="Helical" evidence="6">
    <location>
        <begin position="364"/>
        <end position="382"/>
    </location>
</feature>
<dbReference type="PANTHER" id="PTHR43298">
    <property type="entry name" value="MULTIDRUG RESISTANCE PROTEIN NORM-RELATED"/>
    <property type="match status" value="1"/>
</dbReference>
<feature type="transmembrane region" description="Helical" evidence="6">
    <location>
        <begin position="217"/>
        <end position="242"/>
    </location>
</feature>
<evidence type="ECO:0000313" key="8">
    <source>
        <dbReference type="Proteomes" id="UP001589532"/>
    </source>
</evidence>
<evidence type="ECO:0000256" key="6">
    <source>
        <dbReference type="SAM" id="Phobius"/>
    </source>
</evidence>